<organism evidence="2 3">
    <name type="scientific">Caenorhabditis japonica</name>
    <dbReference type="NCBI Taxonomy" id="281687"/>
    <lineage>
        <taxon>Eukaryota</taxon>
        <taxon>Metazoa</taxon>
        <taxon>Ecdysozoa</taxon>
        <taxon>Nematoda</taxon>
        <taxon>Chromadorea</taxon>
        <taxon>Rhabditida</taxon>
        <taxon>Rhabditina</taxon>
        <taxon>Rhabditomorpha</taxon>
        <taxon>Rhabditoidea</taxon>
        <taxon>Rhabditidae</taxon>
        <taxon>Peloderinae</taxon>
        <taxon>Caenorhabditis</taxon>
    </lineage>
</organism>
<protein>
    <submittedName>
        <fullName evidence="2">Uncharacterized protein</fullName>
    </submittedName>
</protein>
<dbReference type="Proteomes" id="UP000005237">
    <property type="component" value="Unassembled WGS sequence"/>
</dbReference>
<evidence type="ECO:0000313" key="2">
    <source>
        <dbReference type="EnsemblMetazoa" id="CJA14930.1"/>
    </source>
</evidence>
<name>A0A8R1HXM2_CAEJA</name>
<evidence type="ECO:0000256" key="1">
    <source>
        <dbReference type="SAM" id="MobiDB-lite"/>
    </source>
</evidence>
<dbReference type="AlphaFoldDB" id="A0A8R1HXM2"/>
<keyword evidence="3" id="KW-1185">Reference proteome</keyword>
<feature type="compositionally biased region" description="Low complexity" evidence="1">
    <location>
        <begin position="266"/>
        <end position="278"/>
    </location>
</feature>
<evidence type="ECO:0000313" key="3">
    <source>
        <dbReference type="Proteomes" id="UP000005237"/>
    </source>
</evidence>
<feature type="compositionally biased region" description="Basic and acidic residues" evidence="1">
    <location>
        <begin position="243"/>
        <end position="258"/>
    </location>
</feature>
<reference evidence="3" key="1">
    <citation type="submission" date="2010-08" db="EMBL/GenBank/DDBJ databases">
        <authorList>
            <consortium name="Caenorhabditis japonica Sequencing Consortium"/>
            <person name="Wilson R.K."/>
        </authorList>
    </citation>
    <scope>NUCLEOTIDE SEQUENCE [LARGE SCALE GENOMIC DNA]</scope>
    <source>
        <strain evidence="3">DF5081</strain>
    </source>
</reference>
<feature type="region of interest" description="Disordered" evidence="1">
    <location>
        <begin position="243"/>
        <end position="300"/>
    </location>
</feature>
<proteinExistence type="predicted"/>
<accession>A0A8R1HXM2</accession>
<dbReference type="EnsemblMetazoa" id="CJA14930.1">
    <property type="protein sequence ID" value="CJA14930.1"/>
    <property type="gene ID" value="WBGene00134134"/>
</dbReference>
<sequence length="300" mass="33728">MPTLFSKYAYYFNQLCEFSPNRLQAQKAKNVAPVRYPTPVQKNMNLMVDFKVENKVIGYSLASKQHAHGNCLVHFQSTINRILKPDSFVVPRETVAISICNSFFTLGSSPTDFVKTKQGGKPLPEDSYFTYKMVTKHVMIVLYNSEGAEEQLAGFVYYPQLLTSRRVCPNIDETAMALARITYSSDNGPEMFARFCKKTQRDVIVKIMNGGMSATHMDYNYILLEQNYGSCSECNAFHQEKMKKEKKEKKKSITEKAASKSKSKSEAATATETANSTVTPPPKTAPPKAVDSDDEYDFGN</sequence>
<dbReference type="OMA" id="VAISICN"/>
<reference evidence="2" key="2">
    <citation type="submission" date="2022-06" db="UniProtKB">
        <authorList>
            <consortium name="EnsemblMetazoa"/>
        </authorList>
    </citation>
    <scope>IDENTIFICATION</scope>
    <source>
        <strain evidence="2">DF5081</strain>
    </source>
</reference>